<sequence length="69" mass="8200">MCVVAFWIVLSRILNLFFVLRSDHYWKIEYSLIFCNHKITTSLKVKILILFNLVNLNYNKNTPKGTFGF</sequence>
<proteinExistence type="predicted"/>
<protein>
    <submittedName>
        <fullName evidence="1">Uncharacterized protein</fullName>
    </submittedName>
</protein>
<accession>R8CMI2</accession>
<comment type="caution">
    <text evidence="1">The sequence shown here is derived from an EMBL/GenBank/DDBJ whole genome shotgun (WGS) entry which is preliminary data.</text>
</comment>
<reference evidence="1 2" key="1">
    <citation type="submission" date="2012-12" db="EMBL/GenBank/DDBJ databases">
        <title>The Genome Sequence of Bacillus cereus HuA3-9.</title>
        <authorList>
            <consortium name="The Broad Institute Genome Sequencing Platform"/>
            <consortium name="The Broad Institute Genome Sequencing Center for Infectious Disease"/>
            <person name="Feldgarden M."/>
            <person name="Van der Auwera G.A."/>
            <person name="Mahillon J."/>
            <person name="Duprez V."/>
            <person name="Timmery S."/>
            <person name="Mattelet C."/>
            <person name="Dierick K."/>
            <person name="Sun M."/>
            <person name="Yu Z."/>
            <person name="Zhu L."/>
            <person name="Hu X."/>
            <person name="Shank E.B."/>
            <person name="Swiecicka I."/>
            <person name="Hansen B.M."/>
            <person name="Andrup L."/>
            <person name="Walker B."/>
            <person name="Young S.K."/>
            <person name="Zeng Q."/>
            <person name="Gargeya S."/>
            <person name="Fitzgerald M."/>
            <person name="Haas B."/>
            <person name="Abouelleil A."/>
            <person name="Alvarado L."/>
            <person name="Arachchi H.M."/>
            <person name="Berlin A.M."/>
            <person name="Chapman S.B."/>
            <person name="Dewar J."/>
            <person name="Goldberg J."/>
            <person name="Griggs A."/>
            <person name="Gujja S."/>
            <person name="Hansen M."/>
            <person name="Howarth C."/>
            <person name="Imamovic A."/>
            <person name="Larimer J."/>
            <person name="McCowan C."/>
            <person name="Murphy C."/>
            <person name="Neiman D."/>
            <person name="Pearson M."/>
            <person name="Priest M."/>
            <person name="Roberts A."/>
            <person name="Saif S."/>
            <person name="Shea T."/>
            <person name="Sisk P."/>
            <person name="Sykes S."/>
            <person name="Wortman J."/>
            <person name="Nusbaum C."/>
            <person name="Birren B."/>
        </authorList>
    </citation>
    <scope>NUCLEOTIDE SEQUENCE [LARGE SCALE GENOMIC DNA]</scope>
    <source>
        <strain evidence="1 2">HuA3-9</strain>
    </source>
</reference>
<dbReference type="HOGENOM" id="CLU_2767033_0_0_9"/>
<organism evidence="1 2">
    <name type="scientific">Bacillus cereus HuA3-9</name>
    <dbReference type="NCBI Taxonomy" id="1053205"/>
    <lineage>
        <taxon>Bacteria</taxon>
        <taxon>Bacillati</taxon>
        <taxon>Bacillota</taxon>
        <taxon>Bacilli</taxon>
        <taxon>Bacillales</taxon>
        <taxon>Bacillaceae</taxon>
        <taxon>Bacillus</taxon>
        <taxon>Bacillus cereus group</taxon>
    </lineage>
</organism>
<gene>
    <name evidence="1" type="ORF">IGA_04821</name>
</gene>
<dbReference type="EMBL" id="AHDZ01000047">
    <property type="protein sequence ID" value="EOO12807.1"/>
    <property type="molecule type" value="Genomic_DNA"/>
</dbReference>
<evidence type="ECO:0000313" key="2">
    <source>
        <dbReference type="Proteomes" id="UP000014003"/>
    </source>
</evidence>
<dbReference type="AlphaFoldDB" id="R8CMI2"/>
<evidence type="ECO:0000313" key="1">
    <source>
        <dbReference type="EMBL" id="EOO12807.1"/>
    </source>
</evidence>
<dbReference type="Proteomes" id="UP000014003">
    <property type="component" value="Unassembled WGS sequence"/>
</dbReference>
<name>R8CMI2_BACCE</name>